<dbReference type="OMA" id="ELYNDHA"/>
<organism evidence="5 6">
    <name type="scientific">Emiliania huxleyi (strain CCMP1516)</name>
    <dbReference type="NCBI Taxonomy" id="280463"/>
    <lineage>
        <taxon>Eukaryota</taxon>
        <taxon>Haptista</taxon>
        <taxon>Haptophyta</taxon>
        <taxon>Prymnesiophyceae</taxon>
        <taxon>Isochrysidales</taxon>
        <taxon>Noelaerhabdaceae</taxon>
        <taxon>Emiliania</taxon>
    </lineage>
</organism>
<sequence length="167" mass="18187">MEDIRVDTSMGSFTVELYPQQAPKACQNFTELSRRGYYDGVVFHRIIKDFMLQGGDPTGTGRGGESIFGGKFEDELTRELKHTGAGILAMANSGRNTNGSQFYVTLAPCPHLDGKHTIFGRISGGMATIRRLGLARTDSNDKPVDDLKILRARPASEFGSSALVATR</sequence>
<dbReference type="InterPro" id="IPR020892">
    <property type="entry name" value="Cyclophilin-type_PPIase_CS"/>
</dbReference>
<dbReference type="AlphaFoldDB" id="A0A0D3J0K9"/>
<dbReference type="GO" id="GO:0003755">
    <property type="term" value="F:peptidyl-prolyl cis-trans isomerase activity"/>
    <property type="evidence" value="ECO:0007669"/>
    <property type="project" value="UniProtKB-UniRule"/>
</dbReference>
<evidence type="ECO:0000259" key="4">
    <source>
        <dbReference type="PROSITE" id="PS50072"/>
    </source>
</evidence>
<dbReference type="SUPFAM" id="SSF50891">
    <property type="entry name" value="Cyclophilin-like"/>
    <property type="match status" value="1"/>
</dbReference>
<dbReference type="Proteomes" id="UP000013827">
    <property type="component" value="Unassembled WGS sequence"/>
</dbReference>
<dbReference type="KEGG" id="ehx:EMIHUDRAFT_78487"/>
<dbReference type="RefSeq" id="XP_005769473.1">
    <property type="nucleotide sequence ID" value="XM_005769416.1"/>
</dbReference>
<dbReference type="GeneID" id="17263194"/>
<dbReference type="EC" id="5.2.1.8" evidence="3"/>
<dbReference type="RefSeq" id="XP_005777143.1">
    <property type="nucleotide sequence ID" value="XM_005777086.1"/>
</dbReference>
<dbReference type="InterPro" id="IPR002130">
    <property type="entry name" value="Cyclophilin-type_PPIase_dom"/>
</dbReference>
<evidence type="ECO:0000256" key="1">
    <source>
        <dbReference type="ARBA" id="ARBA00023110"/>
    </source>
</evidence>
<dbReference type="PaxDb" id="2903-EOD17044"/>
<dbReference type="PANTHER" id="PTHR45625">
    <property type="entry name" value="PEPTIDYL-PROLYL CIS-TRANS ISOMERASE-RELATED"/>
    <property type="match status" value="1"/>
</dbReference>
<dbReference type="HOGENOM" id="CLU_012062_16_3_1"/>
<dbReference type="PIRSF" id="PIRSF001467">
    <property type="entry name" value="Peptidylpro_ismrse"/>
    <property type="match status" value="1"/>
</dbReference>
<name>A0A0D3J0K9_EMIH1</name>
<comment type="similarity">
    <text evidence="3">Belongs to the cyclophilin-type PPIase family.</text>
</comment>
<dbReference type="GeneID" id="17270261"/>
<dbReference type="EnsemblProtists" id="EOD24714">
    <property type="protein sequence ID" value="EOD24714"/>
    <property type="gene ID" value="EMIHUDRAFT_64857"/>
</dbReference>
<dbReference type="Pfam" id="PF00160">
    <property type="entry name" value="Pro_isomerase"/>
    <property type="match status" value="1"/>
</dbReference>
<dbReference type="InterPro" id="IPR029000">
    <property type="entry name" value="Cyclophilin-like_dom_sf"/>
</dbReference>
<keyword evidence="1 3" id="KW-0697">Rotamase</keyword>
<dbReference type="PROSITE" id="PS00170">
    <property type="entry name" value="CSA_PPIASE_1"/>
    <property type="match status" value="1"/>
</dbReference>
<keyword evidence="2 3" id="KW-0413">Isomerase</keyword>
<evidence type="ECO:0000256" key="2">
    <source>
        <dbReference type="ARBA" id="ARBA00023235"/>
    </source>
</evidence>
<dbReference type="EnsemblProtists" id="EOD17044">
    <property type="protein sequence ID" value="EOD17044"/>
    <property type="gene ID" value="EMIHUDRAFT_78487"/>
</dbReference>
<comment type="function">
    <text evidence="3">PPIases accelerate the folding of proteins. It catalyzes the cis-trans isomerization of proline imidic peptide bonds in oligopeptides.</text>
</comment>
<dbReference type="InterPro" id="IPR044666">
    <property type="entry name" value="Cyclophilin_A-like"/>
</dbReference>
<dbReference type="GO" id="GO:0071013">
    <property type="term" value="C:catalytic step 2 spliceosome"/>
    <property type="evidence" value="ECO:0007669"/>
    <property type="project" value="TreeGrafter"/>
</dbReference>
<dbReference type="STRING" id="2903.R1EV27"/>
<dbReference type="eggNOG" id="KOG0881">
    <property type="taxonomic scope" value="Eukaryota"/>
</dbReference>
<evidence type="ECO:0000313" key="5">
    <source>
        <dbReference type="EnsemblProtists" id="EOD17044"/>
    </source>
</evidence>
<comment type="catalytic activity">
    <reaction evidence="3">
        <text>[protein]-peptidylproline (omega=180) = [protein]-peptidylproline (omega=0)</text>
        <dbReference type="Rhea" id="RHEA:16237"/>
        <dbReference type="Rhea" id="RHEA-COMP:10747"/>
        <dbReference type="Rhea" id="RHEA-COMP:10748"/>
        <dbReference type="ChEBI" id="CHEBI:83833"/>
        <dbReference type="ChEBI" id="CHEBI:83834"/>
        <dbReference type="EC" id="5.2.1.8"/>
    </reaction>
</comment>
<reference evidence="5" key="2">
    <citation type="submission" date="2024-10" db="UniProtKB">
        <authorList>
            <consortium name="EnsemblProtists"/>
        </authorList>
    </citation>
    <scope>IDENTIFICATION</scope>
</reference>
<accession>A0A0D3J0K9</accession>
<reference evidence="6" key="1">
    <citation type="journal article" date="2013" name="Nature">
        <title>Pan genome of the phytoplankton Emiliania underpins its global distribution.</title>
        <authorList>
            <person name="Read B.A."/>
            <person name="Kegel J."/>
            <person name="Klute M.J."/>
            <person name="Kuo A."/>
            <person name="Lefebvre S.C."/>
            <person name="Maumus F."/>
            <person name="Mayer C."/>
            <person name="Miller J."/>
            <person name="Monier A."/>
            <person name="Salamov A."/>
            <person name="Young J."/>
            <person name="Aguilar M."/>
            <person name="Claverie J.M."/>
            <person name="Frickenhaus S."/>
            <person name="Gonzalez K."/>
            <person name="Herman E.K."/>
            <person name="Lin Y.C."/>
            <person name="Napier J."/>
            <person name="Ogata H."/>
            <person name="Sarno A.F."/>
            <person name="Shmutz J."/>
            <person name="Schroeder D."/>
            <person name="de Vargas C."/>
            <person name="Verret F."/>
            <person name="von Dassow P."/>
            <person name="Valentin K."/>
            <person name="Van de Peer Y."/>
            <person name="Wheeler G."/>
            <person name="Dacks J.B."/>
            <person name="Delwiche C.F."/>
            <person name="Dyhrman S.T."/>
            <person name="Glockner G."/>
            <person name="John U."/>
            <person name="Richards T."/>
            <person name="Worden A.Z."/>
            <person name="Zhang X."/>
            <person name="Grigoriev I.V."/>
            <person name="Allen A.E."/>
            <person name="Bidle K."/>
            <person name="Borodovsky M."/>
            <person name="Bowler C."/>
            <person name="Brownlee C."/>
            <person name="Cock J.M."/>
            <person name="Elias M."/>
            <person name="Gladyshev V.N."/>
            <person name="Groth M."/>
            <person name="Guda C."/>
            <person name="Hadaegh A."/>
            <person name="Iglesias-Rodriguez M.D."/>
            <person name="Jenkins J."/>
            <person name="Jones B.M."/>
            <person name="Lawson T."/>
            <person name="Leese F."/>
            <person name="Lindquist E."/>
            <person name="Lobanov A."/>
            <person name="Lomsadze A."/>
            <person name="Malik S.B."/>
            <person name="Marsh M.E."/>
            <person name="Mackinder L."/>
            <person name="Mock T."/>
            <person name="Mueller-Roeber B."/>
            <person name="Pagarete A."/>
            <person name="Parker M."/>
            <person name="Probert I."/>
            <person name="Quesneville H."/>
            <person name="Raines C."/>
            <person name="Rensing S.A."/>
            <person name="Riano-Pachon D.M."/>
            <person name="Richier S."/>
            <person name="Rokitta S."/>
            <person name="Shiraiwa Y."/>
            <person name="Soanes D.M."/>
            <person name="van der Giezen M."/>
            <person name="Wahlund T.M."/>
            <person name="Williams B."/>
            <person name="Wilson W."/>
            <person name="Wolfe G."/>
            <person name="Wurch L.L."/>
        </authorList>
    </citation>
    <scope>NUCLEOTIDE SEQUENCE</scope>
</reference>
<evidence type="ECO:0000313" key="6">
    <source>
        <dbReference type="Proteomes" id="UP000013827"/>
    </source>
</evidence>
<dbReference type="Gene3D" id="2.40.100.10">
    <property type="entry name" value="Cyclophilin-like"/>
    <property type="match status" value="1"/>
</dbReference>
<keyword evidence="6" id="KW-1185">Reference proteome</keyword>
<dbReference type="PRINTS" id="PR00153">
    <property type="entry name" value="CSAPPISMRASE"/>
</dbReference>
<dbReference type="GO" id="GO:0006457">
    <property type="term" value="P:protein folding"/>
    <property type="evidence" value="ECO:0007669"/>
    <property type="project" value="InterPro"/>
</dbReference>
<proteinExistence type="inferred from homology"/>
<dbReference type="KEGG" id="ehx:EMIHUDRAFT_64857"/>
<evidence type="ECO:0000256" key="3">
    <source>
        <dbReference type="RuleBase" id="RU363019"/>
    </source>
</evidence>
<feature type="domain" description="PPIase cyclophilin-type" evidence="4">
    <location>
        <begin position="1"/>
        <end position="154"/>
    </location>
</feature>
<protein>
    <recommendedName>
        <fullName evidence="3">Peptidyl-prolyl cis-trans isomerase</fullName>
        <shortName evidence="3">PPIase</shortName>
        <ecNumber evidence="3">5.2.1.8</ecNumber>
    </recommendedName>
</protein>
<dbReference type="PANTHER" id="PTHR45625:SF4">
    <property type="entry name" value="PEPTIDYLPROLYL ISOMERASE DOMAIN AND WD REPEAT-CONTAINING PROTEIN 1"/>
    <property type="match status" value="1"/>
</dbReference>
<dbReference type="FunFam" id="2.40.100.10:FF:000008">
    <property type="entry name" value="Peptidyl-prolyl cis-trans isomerase"/>
    <property type="match status" value="1"/>
</dbReference>
<dbReference type="InterPro" id="IPR024936">
    <property type="entry name" value="Cyclophilin-type_PPIase"/>
</dbReference>
<dbReference type="PROSITE" id="PS50072">
    <property type="entry name" value="CSA_PPIASE_2"/>
    <property type="match status" value="1"/>
</dbReference>